<dbReference type="Proteomes" id="UP000018896">
    <property type="component" value="Unassembled WGS sequence"/>
</dbReference>
<dbReference type="InterPro" id="IPR006059">
    <property type="entry name" value="SBP"/>
</dbReference>
<dbReference type="Pfam" id="PF13416">
    <property type="entry name" value="SBP_bac_8"/>
    <property type="match status" value="1"/>
</dbReference>
<evidence type="ECO:0000256" key="2">
    <source>
        <dbReference type="SAM" id="SignalP"/>
    </source>
</evidence>
<evidence type="ECO:0000313" key="3">
    <source>
        <dbReference type="EMBL" id="GAE36383.1"/>
    </source>
</evidence>
<proteinExistence type="predicted"/>
<dbReference type="STRING" id="1236973.JCM9157_3560"/>
<dbReference type="InterPro" id="IPR050490">
    <property type="entry name" value="Bact_solute-bd_prot1"/>
</dbReference>
<feature type="coiled-coil region" evidence="1">
    <location>
        <begin position="47"/>
        <end position="74"/>
    </location>
</feature>
<gene>
    <name evidence="3" type="ORF">JCM9157_3560</name>
</gene>
<dbReference type="SUPFAM" id="SSF53850">
    <property type="entry name" value="Periplasmic binding protein-like II"/>
    <property type="match status" value="1"/>
</dbReference>
<dbReference type="PANTHER" id="PTHR43649">
    <property type="entry name" value="ARABINOSE-BINDING PROTEIN-RELATED"/>
    <property type="match status" value="1"/>
</dbReference>
<dbReference type="eggNOG" id="COG1653">
    <property type="taxonomic scope" value="Bacteria"/>
</dbReference>
<keyword evidence="1" id="KW-0175">Coiled coil</keyword>
<dbReference type="RefSeq" id="WP_035666332.1">
    <property type="nucleotide sequence ID" value="NZ_BAUV01000033.1"/>
</dbReference>
<keyword evidence="3" id="KW-0762">Sugar transport</keyword>
<dbReference type="EMBL" id="BAUV01000033">
    <property type="protein sequence ID" value="GAE36383.1"/>
    <property type="molecule type" value="Genomic_DNA"/>
</dbReference>
<dbReference type="PANTHER" id="PTHR43649:SF32">
    <property type="entry name" value="SUGAR BINDING SECRETED PROTEIN"/>
    <property type="match status" value="1"/>
</dbReference>
<dbReference type="Gene3D" id="3.40.190.10">
    <property type="entry name" value="Periplasmic binding protein-like II"/>
    <property type="match status" value="1"/>
</dbReference>
<accession>W4QXL6</accession>
<comment type="caution">
    <text evidence="3">The sequence shown here is derived from an EMBL/GenBank/DDBJ whole genome shotgun (WGS) entry which is preliminary data.</text>
</comment>
<dbReference type="AlphaFoldDB" id="W4QXL6"/>
<dbReference type="PROSITE" id="PS51257">
    <property type="entry name" value="PROKAR_LIPOPROTEIN"/>
    <property type="match status" value="1"/>
</dbReference>
<dbReference type="OrthoDB" id="9768630at2"/>
<feature type="chain" id="PRO_5039316440" evidence="2">
    <location>
        <begin position="23"/>
        <end position="426"/>
    </location>
</feature>
<keyword evidence="4" id="KW-1185">Reference proteome</keyword>
<evidence type="ECO:0000256" key="1">
    <source>
        <dbReference type="SAM" id="Coils"/>
    </source>
</evidence>
<protein>
    <submittedName>
        <fullName evidence="3">Sugar transport system</fullName>
    </submittedName>
</protein>
<reference evidence="3 4" key="1">
    <citation type="journal article" date="2014" name="Genome Announc.">
        <title>Draft Genome Sequences of Three Alkaliphilic Bacillus Strains, Bacillus wakoensis JCM 9140T, Bacillus akibai JCM 9157T, and Bacillus hemicellulosilyticus JCM 9152T.</title>
        <authorList>
            <person name="Yuki M."/>
            <person name="Oshima K."/>
            <person name="Suda W."/>
            <person name="Oshida Y."/>
            <person name="Kitamura K."/>
            <person name="Iida T."/>
            <person name="Hattori M."/>
            <person name="Ohkuma M."/>
        </authorList>
    </citation>
    <scope>NUCLEOTIDE SEQUENCE [LARGE SCALE GENOMIC DNA]</scope>
    <source>
        <strain evidence="3 4">JCM 9157</strain>
    </source>
</reference>
<name>W4QXL6_HALA3</name>
<keyword evidence="2" id="KW-0732">Signal</keyword>
<sequence>MSRQVKKVLFASLALFMMIALTACGGSNSSSSSSDGKVELTMWIWPGMGLEELIAQYEEENENIKVNIQTAEFNDVHTNLTTALAAGSGAPDISAIEVKGIDRMKGTPQHFNNLYDLGAEELKGDYLDWKWQQGETMDGETLLGIPTDIGPQAMVYNLEIFEAAGLPTDREEVEALIQTWDDYVRVAEQVKETTGKYMLDAATGMFAVMKGQGKEKYFNADGELIIDSNPQIEKAWNYTLQMIEKDLVTPFDQWSTEWSTGIANGDFATILAPAWMMNTIQDNAPDGAGKWDIAALPEGSGNWGGSFLTIPKESKHPEEAYALIKWLLSPEQQLKTFEIYGNFPSTPSVFDSEAMVNYTNDYFNGAPVGQIYAKAAEQVQHVIEGPESIQVESILNDAVNRVRDGQQDPTTSWQTALDQLEREIGR</sequence>
<organism evidence="3 4">
    <name type="scientific">Halalkalibacter akibai (strain ATCC 43226 / DSM 21942 / CIP 109018 / JCM 9157 / 1139)</name>
    <name type="common">Bacillus akibai</name>
    <dbReference type="NCBI Taxonomy" id="1236973"/>
    <lineage>
        <taxon>Bacteria</taxon>
        <taxon>Bacillati</taxon>
        <taxon>Bacillota</taxon>
        <taxon>Bacilli</taxon>
        <taxon>Bacillales</taxon>
        <taxon>Bacillaceae</taxon>
        <taxon>Halalkalibacter</taxon>
    </lineage>
</organism>
<keyword evidence="3" id="KW-0813">Transport</keyword>
<feature type="signal peptide" evidence="2">
    <location>
        <begin position="1"/>
        <end position="22"/>
    </location>
</feature>
<evidence type="ECO:0000313" key="4">
    <source>
        <dbReference type="Proteomes" id="UP000018896"/>
    </source>
</evidence>